<name>B6G239_PEPHT</name>
<dbReference type="GO" id="GO:0008033">
    <property type="term" value="P:tRNA processing"/>
    <property type="evidence" value="ECO:0007669"/>
    <property type="project" value="InterPro"/>
</dbReference>
<comment type="caution">
    <text evidence="3">The sequence shown here is derived from an EMBL/GenBank/DDBJ whole genome shotgun (WGS) entry which is preliminary data.</text>
</comment>
<evidence type="ECO:0000313" key="3">
    <source>
        <dbReference type="EMBL" id="EEA84183.1"/>
    </source>
</evidence>
<dbReference type="OrthoDB" id="9801054at2"/>
<dbReference type="HOGENOM" id="CLU_026481_5_2_9"/>
<keyword evidence="1" id="KW-0808">Transferase</keyword>
<dbReference type="Pfam" id="PF01171">
    <property type="entry name" value="ATP_bind_3"/>
    <property type="match status" value="1"/>
</dbReference>
<dbReference type="GO" id="GO:0016740">
    <property type="term" value="F:transferase activity"/>
    <property type="evidence" value="ECO:0007669"/>
    <property type="project" value="UniProtKB-KW"/>
</dbReference>
<dbReference type="InterPro" id="IPR011063">
    <property type="entry name" value="TilS/TtcA_N"/>
</dbReference>
<dbReference type="CDD" id="cd24138">
    <property type="entry name" value="TtcA-like"/>
    <property type="match status" value="1"/>
</dbReference>
<dbReference type="AlphaFoldDB" id="B6G239"/>
<dbReference type="PANTHER" id="PTHR43686:SF1">
    <property type="entry name" value="AMINOTRAN_5 DOMAIN-CONTAINING PROTEIN"/>
    <property type="match status" value="1"/>
</dbReference>
<accession>B6G239</accession>
<proteinExistence type="predicted"/>
<gene>
    <name evidence="3" type="ORF">CLOHIR_02201</name>
</gene>
<dbReference type="InterPro" id="IPR014729">
    <property type="entry name" value="Rossmann-like_a/b/a_fold"/>
</dbReference>
<evidence type="ECO:0000313" key="4">
    <source>
        <dbReference type="Proteomes" id="UP000003178"/>
    </source>
</evidence>
<keyword evidence="4" id="KW-1185">Reference proteome</keyword>
<feature type="domain" description="tRNA(Ile)-lysidine/2-thiocytidine synthase N-terminal" evidence="2">
    <location>
        <begin position="28"/>
        <end position="207"/>
    </location>
</feature>
<dbReference type="PIRSF" id="PIRSF004976">
    <property type="entry name" value="ATPase_YdaO"/>
    <property type="match status" value="1"/>
</dbReference>
<dbReference type="SUPFAM" id="SSF52402">
    <property type="entry name" value="Adenine nucleotide alpha hydrolases-like"/>
    <property type="match status" value="1"/>
</dbReference>
<reference evidence="3 4" key="1">
    <citation type="submission" date="2008-09" db="EMBL/GenBank/DDBJ databases">
        <authorList>
            <person name="Fulton L."/>
            <person name="Clifton S."/>
            <person name="Fulton B."/>
            <person name="Xu J."/>
            <person name="Minx P."/>
            <person name="Pepin K.H."/>
            <person name="Johnson M."/>
            <person name="Thiruvilangam P."/>
            <person name="Bhonagiri V."/>
            <person name="Nash W.E."/>
            <person name="Mardis E.R."/>
            <person name="Wilson R.K."/>
        </authorList>
    </citation>
    <scope>NUCLEOTIDE SEQUENCE [LARGE SCALE GENOMIC DNA]</scope>
    <source>
        <strain evidence="3 4">DSM 13275</strain>
    </source>
</reference>
<reference evidence="3 4" key="2">
    <citation type="submission" date="2008-10" db="EMBL/GenBank/DDBJ databases">
        <title>Draft genome sequence of Clostridium hiranonis (DSM 13275).</title>
        <authorList>
            <person name="Sudarsanam P."/>
            <person name="Ley R."/>
            <person name="Guruge J."/>
            <person name="Turnbaugh P.J."/>
            <person name="Mahowald M."/>
            <person name="Liep D."/>
            <person name="Gordon J."/>
        </authorList>
    </citation>
    <scope>NUCLEOTIDE SEQUENCE [LARGE SCALE GENOMIC DNA]</scope>
    <source>
        <strain evidence="3 4">DSM 13275</strain>
    </source>
</reference>
<sequence length="250" mass="28737">MAKNTLQNLLSKSRKAIQDFNLIQDGDKIAIGLSGGKDSMALLHVLSTYRRFSPEKFELMAICLQMGGADNSSLHELCKELDVEFHEIPTDIKEVVFDVRQEKNPCSLCAKMRRGALNDYAVKFGCNKVALGHHKDDALETFLMSMFYEGRVSTFSPKSYLDRTGLTVIRPMVYVEEYLIKKTAEEMDFKIVKNPCPADGNTKRQYIKELIARLQDEMPDFKKNMFIAMNNPEQCFLWDKEKLKDVHFSR</sequence>
<dbReference type="PANTHER" id="PTHR43686">
    <property type="entry name" value="SULFURTRANSFERASE-RELATED"/>
    <property type="match status" value="1"/>
</dbReference>
<protein>
    <submittedName>
        <fullName evidence="3">PP-loop family protein</fullName>
    </submittedName>
</protein>
<dbReference type="STRING" id="500633.CLOHIR_02201"/>
<dbReference type="Proteomes" id="UP000003178">
    <property type="component" value="Unassembled WGS sequence"/>
</dbReference>
<dbReference type="RefSeq" id="WP_006441041.1">
    <property type="nucleotide sequence ID" value="NZ_DS995361.1"/>
</dbReference>
<dbReference type="eggNOG" id="COG0037">
    <property type="taxonomic scope" value="Bacteria"/>
</dbReference>
<dbReference type="Gene3D" id="3.40.50.620">
    <property type="entry name" value="HUPs"/>
    <property type="match status" value="1"/>
</dbReference>
<dbReference type="EMBL" id="ABWP01000086">
    <property type="protein sequence ID" value="EEA84183.1"/>
    <property type="molecule type" value="Genomic_DNA"/>
</dbReference>
<organism evidence="3 4">
    <name type="scientific">Peptacetobacter hiranonis (strain DSM 13275 / JCM 10541 / KCTC 15199 / TO-931)</name>
    <name type="common">Clostridium hiranonis</name>
    <dbReference type="NCBI Taxonomy" id="500633"/>
    <lineage>
        <taxon>Bacteria</taxon>
        <taxon>Bacillati</taxon>
        <taxon>Bacillota</taxon>
        <taxon>Clostridia</taxon>
        <taxon>Peptostreptococcales</taxon>
        <taxon>Peptostreptococcaceae</taxon>
        <taxon>Peptacetobacter</taxon>
    </lineage>
</organism>
<evidence type="ECO:0000256" key="1">
    <source>
        <dbReference type="ARBA" id="ARBA00022679"/>
    </source>
</evidence>
<evidence type="ECO:0000259" key="2">
    <source>
        <dbReference type="Pfam" id="PF01171"/>
    </source>
</evidence>
<dbReference type="InterPro" id="IPR035107">
    <property type="entry name" value="tRNA_thiolation_TtcA_Ctu1"/>
</dbReference>